<dbReference type="Pfam" id="PF12893">
    <property type="entry name" value="Lumazine_bd_2"/>
    <property type="match status" value="1"/>
</dbReference>
<gene>
    <name evidence="1" type="ORF">CKAH01_01277</name>
</gene>
<evidence type="ECO:0008006" key="3">
    <source>
        <dbReference type="Google" id="ProtNLM"/>
    </source>
</evidence>
<organism evidence="1 2">
    <name type="scientific">Colletotrichum kahawae</name>
    <name type="common">Coffee berry disease fungus</name>
    <dbReference type="NCBI Taxonomy" id="34407"/>
    <lineage>
        <taxon>Eukaryota</taxon>
        <taxon>Fungi</taxon>
        <taxon>Dikarya</taxon>
        <taxon>Ascomycota</taxon>
        <taxon>Pezizomycotina</taxon>
        <taxon>Sordariomycetes</taxon>
        <taxon>Hypocreomycetidae</taxon>
        <taxon>Glomerellales</taxon>
        <taxon>Glomerellaceae</taxon>
        <taxon>Colletotrichum</taxon>
        <taxon>Colletotrichum gloeosporioides species complex</taxon>
    </lineage>
</organism>
<protein>
    <recommendedName>
        <fullName evidence="3">Lumazine-binding protein</fullName>
    </recommendedName>
</protein>
<keyword evidence="2" id="KW-1185">Reference proteome</keyword>
<dbReference type="AlphaFoldDB" id="A0AAD9YCW0"/>
<reference evidence="1" key="1">
    <citation type="submission" date="2023-02" db="EMBL/GenBank/DDBJ databases">
        <title>Colletotrichum kahawae CIFC_Que2 genome sequencing and assembly.</title>
        <authorList>
            <person name="Baroncelli R."/>
        </authorList>
    </citation>
    <scope>NUCLEOTIDE SEQUENCE</scope>
    <source>
        <strain evidence="1">CIFC_Que2</strain>
    </source>
</reference>
<name>A0AAD9YCW0_COLKA</name>
<dbReference type="InterPro" id="IPR032710">
    <property type="entry name" value="NTF2-like_dom_sf"/>
</dbReference>
<proteinExistence type="predicted"/>
<sequence length="130" mass="14033">MSNVKTIPTSEYDAVVKVVQDFYIGGCAKGDSALLAQGFHKDATMYGHMADGALLGGPIQNLYDFIGSAGAAPQMKARCDILAITPTTAVVRVDMEKDAAGNSYTDFHSLLKFDGEWKIISKVFHTYYAS</sequence>
<dbReference type="Gene3D" id="3.10.450.50">
    <property type="match status" value="1"/>
</dbReference>
<evidence type="ECO:0000313" key="2">
    <source>
        <dbReference type="Proteomes" id="UP001281614"/>
    </source>
</evidence>
<dbReference type="InterPro" id="IPR039437">
    <property type="entry name" value="FrzH/put_lumazine-bd"/>
</dbReference>
<accession>A0AAD9YCW0</accession>
<dbReference type="EMBL" id="VYYT01000222">
    <property type="protein sequence ID" value="KAK2755385.1"/>
    <property type="molecule type" value="Genomic_DNA"/>
</dbReference>
<evidence type="ECO:0000313" key="1">
    <source>
        <dbReference type="EMBL" id="KAK2755385.1"/>
    </source>
</evidence>
<dbReference type="SUPFAM" id="SSF54427">
    <property type="entry name" value="NTF2-like"/>
    <property type="match status" value="1"/>
</dbReference>
<comment type="caution">
    <text evidence="1">The sequence shown here is derived from an EMBL/GenBank/DDBJ whole genome shotgun (WGS) entry which is preliminary data.</text>
</comment>
<dbReference type="Proteomes" id="UP001281614">
    <property type="component" value="Unassembled WGS sequence"/>
</dbReference>